<reference evidence="2 3" key="1">
    <citation type="submission" date="2014-10" db="EMBL/GenBank/DDBJ databases">
        <authorList>
            <person name="Mackenzie J."/>
            <person name="Lekholoane M."/>
            <person name="Leqhaoe R."/>
            <person name="Mcunu Z."/>
            <person name="Mzobe Z."/>
            <person name="Rodel H."/>
            <person name="Seagreen C."/>
            <person name="Mazeka N."/>
            <person name="Larsen M.H."/>
            <person name="Rubin E.J."/>
            <person name="Russell D.A."/>
            <person name="Guerrero C.A."/>
            <person name="Bowman C.A."/>
            <person name="Jacobs-Sera D."/>
            <person name="Hendrix R.W."/>
            <person name="Hatfull G.F."/>
        </authorList>
    </citation>
    <scope>NUCLEOTIDE SEQUENCE [LARGE SCALE GENOMIC DNA]</scope>
</reference>
<protein>
    <submittedName>
        <fullName evidence="2">Uncharacterized protein</fullName>
    </submittedName>
</protein>
<name>A0A0B4ZZZ1_9CAUD</name>
<gene>
    <name evidence="2" type="primary">104</name>
    <name evidence="2" type="ORF">COSMO_104</name>
</gene>
<evidence type="ECO:0000313" key="3">
    <source>
        <dbReference type="Proteomes" id="UP000031718"/>
    </source>
</evidence>
<evidence type="ECO:0000256" key="1">
    <source>
        <dbReference type="SAM" id="MobiDB-lite"/>
    </source>
</evidence>
<dbReference type="Proteomes" id="UP000031718">
    <property type="component" value="Segment"/>
</dbReference>
<sequence length="57" mass="6373">MADTRYYGTAELSKAAQEKLEAKKNPKPKVAPRPEPKPVAPKVEAAKLPEKRDEKKD</sequence>
<dbReference type="EMBL" id="KP027195">
    <property type="protein sequence ID" value="AJD82173.1"/>
    <property type="molecule type" value="Genomic_DNA"/>
</dbReference>
<proteinExistence type="predicted"/>
<accession>A0A0B4ZZZ1</accession>
<feature type="compositionally biased region" description="Basic and acidic residues" evidence="1">
    <location>
        <begin position="44"/>
        <end position="57"/>
    </location>
</feature>
<feature type="compositionally biased region" description="Pro residues" evidence="1">
    <location>
        <begin position="29"/>
        <end position="39"/>
    </location>
</feature>
<organism evidence="2 3">
    <name type="scientific">Mycobacterium phage Cosmo</name>
    <dbReference type="NCBI Taxonomy" id="1567467"/>
    <lineage>
        <taxon>Viruses</taxon>
        <taxon>Duplodnaviria</taxon>
        <taxon>Heunggongvirae</taxon>
        <taxon>Uroviricota</taxon>
        <taxon>Caudoviricetes</taxon>
        <taxon>Vilmaviridae</taxon>
        <taxon>Wildcatvirus</taxon>
        <taxon>Wildcatvirus wildcat</taxon>
        <taxon>Mycobacterium virus Wildcat</taxon>
    </lineage>
</organism>
<feature type="region of interest" description="Disordered" evidence="1">
    <location>
        <begin position="1"/>
        <end position="57"/>
    </location>
</feature>
<evidence type="ECO:0000313" key="2">
    <source>
        <dbReference type="EMBL" id="AJD82173.1"/>
    </source>
</evidence>